<organism evidence="5 6">
    <name type="scientific">Spirosoma foliorum</name>
    <dbReference type="NCBI Taxonomy" id="2710596"/>
    <lineage>
        <taxon>Bacteria</taxon>
        <taxon>Pseudomonadati</taxon>
        <taxon>Bacteroidota</taxon>
        <taxon>Cytophagia</taxon>
        <taxon>Cytophagales</taxon>
        <taxon>Cytophagaceae</taxon>
        <taxon>Spirosoma</taxon>
    </lineage>
</organism>
<protein>
    <recommendedName>
        <fullName evidence="4">Ig-like domain-containing protein</fullName>
    </recommendedName>
</protein>
<name>A0A7G5GWN7_9BACT</name>
<evidence type="ECO:0000256" key="2">
    <source>
        <dbReference type="ARBA" id="ARBA00022525"/>
    </source>
</evidence>
<dbReference type="PROSITE" id="PS50835">
    <property type="entry name" value="IG_LIKE"/>
    <property type="match status" value="1"/>
</dbReference>
<evidence type="ECO:0000313" key="6">
    <source>
        <dbReference type="Proteomes" id="UP000515369"/>
    </source>
</evidence>
<dbReference type="GO" id="GO:0005576">
    <property type="term" value="C:extracellular region"/>
    <property type="evidence" value="ECO:0007669"/>
    <property type="project" value="UniProtKB-SubCell"/>
</dbReference>
<evidence type="ECO:0000259" key="4">
    <source>
        <dbReference type="PROSITE" id="PS50835"/>
    </source>
</evidence>
<evidence type="ECO:0000313" key="5">
    <source>
        <dbReference type="EMBL" id="QMW03279.1"/>
    </source>
</evidence>
<dbReference type="SUPFAM" id="SSF117074">
    <property type="entry name" value="Hypothetical protein PA1324"/>
    <property type="match status" value="1"/>
</dbReference>
<accession>A0A7G5GWN7</accession>
<keyword evidence="3" id="KW-0732">Signal</keyword>
<reference evidence="5 6" key="1">
    <citation type="submission" date="2020-07" db="EMBL/GenBank/DDBJ databases">
        <title>Spirosoma foliorum sp. nov., isolated from the leaves on the Nejang mountain Korea, Republic of.</title>
        <authorList>
            <person name="Ho H."/>
            <person name="Lee Y.-J."/>
            <person name="Nurcahyanto D.-A."/>
            <person name="Kim S.-G."/>
        </authorList>
    </citation>
    <scope>NUCLEOTIDE SEQUENCE [LARGE SCALE GENOMIC DNA]</scope>
    <source>
        <strain evidence="5 6">PL0136</strain>
    </source>
</reference>
<keyword evidence="2" id="KW-0964">Secreted</keyword>
<dbReference type="EMBL" id="CP059732">
    <property type="protein sequence ID" value="QMW03279.1"/>
    <property type="molecule type" value="Genomic_DNA"/>
</dbReference>
<keyword evidence="6" id="KW-1185">Reference proteome</keyword>
<dbReference type="InterPro" id="IPR033764">
    <property type="entry name" value="Sdr_B"/>
</dbReference>
<gene>
    <name evidence="5" type="ORF">H3H32_36365</name>
</gene>
<dbReference type="Pfam" id="PF17210">
    <property type="entry name" value="SdrD_B"/>
    <property type="match status" value="1"/>
</dbReference>
<evidence type="ECO:0000256" key="1">
    <source>
        <dbReference type="ARBA" id="ARBA00004613"/>
    </source>
</evidence>
<sequence>MVLALGDRTGIQTGYFNIAPDNTNPNPSFEELYSGIVGGDILRAYSNGTSYILENNAKAGPTTGFGVNNGQGPGFGEFYNDNFINGGGGGLTHAENSVGGLALLPGSGEVVSVSMDPLDVPDGTSNAGPYFQAGGVRHMNNLNGQVNSAYVVYSSASGAGIFGKATGLGDAVLNCSTPTYLEIGNRVWIDTNKDGIQDACEKILSGVNVSLYKGTTLIATTQTDVNGEYYFSNKSKLSTGTWSGTSADTTLLPNTAYQLLFGTSGQFASGVLSTSLGSFSITIANATGGLANDQNDSDIQITTVAGITAPGISVTTGALGSVNHTFDAGFICVTTTVASVSVTPATCNVANNTANTNGQISLMGISNADKAFLITSGPIPSYTATGSQTVSASAVSFTGLANPATAGGQSYTIVIYNGPCCYTTVTALLPYTDCNCVIPNNMSATATPANATPGSTISLNATATGTTSGTTTYTWSGPGITTPTATTVASLTVAAPGTAGVSTYMVIVSNGSSCTTSATASVTIAEPASIVVTSATVCYGSSATLVASGCTGTVTWSNSITGTTLITPALTQATNYTATCTVAGSTTTAVGTVTVLAQPVLNLSASSTLVMIGTPVSLSATGCVGTVAWSTGKSGSSISVTPANPTNVYSATCTTGPTCTTTASITVTTQTPACLLALQVTPGSCTSATNQYILTGTVSLTNAGAGSLTITDGSVSTVLTVTANQSTAVFSLMGISSDGLVHTVIANLSNCGQSSTTYTAPQSCTVATCQPPVHVCKGSNYAIGLSTTAGLGTYQWYRDGVVITGATESSYTATQAGSYSVVVNGNVVGQCPDGSCCPVVIVEDSIALYQANAQSPTCSSATLSSANADGRILVSDWKLSGSDTASYYYQVSLGNSFDATHIVAGGEAQPVPVDGILVANLPNPTATSGQAYTVRITNGLGCTKDVVVNLAQTVCACPPAKCVPFVVKRVR</sequence>
<proteinExistence type="predicted"/>
<dbReference type="RefSeq" id="WP_182460566.1">
    <property type="nucleotide sequence ID" value="NZ_CP059732.1"/>
</dbReference>
<dbReference type="Gene3D" id="2.60.40.10">
    <property type="entry name" value="Immunoglobulins"/>
    <property type="match status" value="3"/>
</dbReference>
<feature type="domain" description="Ig-like" evidence="4">
    <location>
        <begin position="439"/>
        <end position="523"/>
    </location>
</feature>
<dbReference type="InterPro" id="IPR007110">
    <property type="entry name" value="Ig-like_dom"/>
</dbReference>
<dbReference type="KEGG" id="sfol:H3H32_36365"/>
<dbReference type="Proteomes" id="UP000515369">
    <property type="component" value="Chromosome"/>
</dbReference>
<dbReference type="AlphaFoldDB" id="A0A7G5GWN7"/>
<evidence type="ECO:0000256" key="3">
    <source>
        <dbReference type="ARBA" id="ARBA00022729"/>
    </source>
</evidence>
<dbReference type="InterPro" id="IPR013783">
    <property type="entry name" value="Ig-like_fold"/>
</dbReference>
<comment type="subcellular location">
    <subcellularLocation>
        <location evidence="1">Secreted</location>
    </subcellularLocation>
</comment>